<organism evidence="2 3">
    <name type="scientific">Phomopsis amygdali</name>
    <name type="common">Fusicoccum amygdali</name>
    <dbReference type="NCBI Taxonomy" id="1214568"/>
    <lineage>
        <taxon>Eukaryota</taxon>
        <taxon>Fungi</taxon>
        <taxon>Dikarya</taxon>
        <taxon>Ascomycota</taxon>
        <taxon>Pezizomycotina</taxon>
        <taxon>Sordariomycetes</taxon>
        <taxon>Sordariomycetidae</taxon>
        <taxon>Diaporthales</taxon>
        <taxon>Diaporthaceae</taxon>
        <taxon>Diaporthe</taxon>
    </lineage>
</organism>
<feature type="compositionally biased region" description="Basic residues" evidence="1">
    <location>
        <begin position="359"/>
        <end position="368"/>
    </location>
</feature>
<feature type="region of interest" description="Disordered" evidence="1">
    <location>
        <begin position="213"/>
        <end position="269"/>
    </location>
</feature>
<feature type="compositionally biased region" description="Polar residues" evidence="1">
    <location>
        <begin position="257"/>
        <end position="267"/>
    </location>
</feature>
<evidence type="ECO:0000313" key="3">
    <source>
        <dbReference type="Proteomes" id="UP001265746"/>
    </source>
</evidence>
<evidence type="ECO:0000256" key="1">
    <source>
        <dbReference type="SAM" id="MobiDB-lite"/>
    </source>
</evidence>
<feature type="compositionally biased region" description="Low complexity" evidence="1">
    <location>
        <begin position="314"/>
        <end position="331"/>
    </location>
</feature>
<feature type="compositionally biased region" description="Basic and acidic residues" evidence="1">
    <location>
        <begin position="420"/>
        <end position="435"/>
    </location>
</feature>
<keyword evidence="3" id="KW-1185">Reference proteome</keyword>
<evidence type="ECO:0000313" key="2">
    <source>
        <dbReference type="EMBL" id="KAK2613545.1"/>
    </source>
</evidence>
<dbReference type="EMBL" id="JAUJFL010000001">
    <property type="protein sequence ID" value="KAK2613545.1"/>
    <property type="molecule type" value="Genomic_DNA"/>
</dbReference>
<dbReference type="Proteomes" id="UP001265746">
    <property type="component" value="Unassembled WGS sequence"/>
</dbReference>
<proteinExistence type="predicted"/>
<feature type="region of interest" description="Disordered" evidence="1">
    <location>
        <begin position="287"/>
        <end position="435"/>
    </location>
</feature>
<gene>
    <name evidence="2" type="ORF">N8I77_000452</name>
</gene>
<sequence length="435" mass="47954">MVLFFKDDPAKARRTQEREEQQKKKTVEPTPYKHTPTHALSDALLSVPHAYKTTDKERLKEAHKHRLEKEASAFAAGVDCNVTNIPAKYWQGQPLPSVFKAPSQGTLAKSAISKAWKEKIFERPLAPRPKKQPQVPGPVGEGYASGPSHDKPGESRNYMTNTSTGPCFEQGTERQHQVQALKGDEKAELEHLRRIVRELESKPQALHDSSNTLVAQGQNPAPGANVGVESGTGSGSGSSDAVRCLESDFSNKRKNEPTPSTSISTREGTVLTGVDRYDWAIHWAPAEQKANLPEPWNPPEPRDTAPKNEPCYASLGELSSWSDSSSTARNSDYLHRRSNETPKPSEPSIHKTSESIGRSRPRKSRRKATYAPSDSALSEFDFGFGPATTPVRQFLTPKPGSYLSETRRGADKAAAIKHYSSSEDSDRSEETLITF</sequence>
<name>A0AAD9W772_PHOAM</name>
<feature type="compositionally biased region" description="Basic and acidic residues" evidence="1">
    <location>
        <begin position="243"/>
        <end position="256"/>
    </location>
</feature>
<accession>A0AAD9W772</accession>
<reference evidence="2" key="1">
    <citation type="submission" date="2023-06" db="EMBL/GenBank/DDBJ databases">
        <authorList>
            <person name="Noh H."/>
        </authorList>
    </citation>
    <scope>NUCLEOTIDE SEQUENCE</scope>
    <source>
        <strain evidence="2">DUCC20226</strain>
    </source>
</reference>
<feature type="region of interest" description="Disordered" evidence="1">
    <location>
        <begin position="122"/>
        <end position="185"/>
    </location>
</feature>
<dbReference type="AlphaFoldDB" id="A0AAD9W772"/>
<feature type="compositionally biased region" description="Basic and acidic residues" evidence="1">
    <location>
        <begin position="1"/>
        <end position="27"/>
    </location>
</feature>
<feature type="region of interest" description="Disordered" evidence="1">
    <location>
        <begin position="1"/>
        <end position="36"/>
    </location>
</feature>
<comment type="caution">
    <text evidence="2">The sequence shown here is derived from an EMBL/GenBank/DDBJ whole genome shotgun (WGS) entry which is preliminary data.</text>
</comment>
<protein>
    <submittedName>
        <fullName evidence="2">Uncharacterized protein</fullName>
    </submittedName>
</protein>
<feature type="compositionally biased region" description="Basic and acidic residues" evidence="1">
    <location>
        <begin position="171"/>
        <end position="185"/>
    </location>
</feature>